<dbReference type="AlphaFoldDB" id="A0A9D2GH21"/>
<feature type="transmembrane region" description="Helical" evidence="1">
    <location>
        <begin position="335"/>
        <end position="351"/>
    </location>
</feature>
<dbReference type="Proteomes" id="UP000824101">
    <property type="component" value="Unassembled WGS sequence"/>
</dbReference>
<dbReference type="EMBL" id="DXBC01000121">
    <property type="protein sequence ID" value="HIZ79648.1"/>
    <property type="molecule type" value="Genomic_DNA"/>
</dbReference>
<feature type="transmembrane region" description="Helical" evidence="1">
    <location>
        <begin position="124"/>
        <end position="151"/>
    </location>
</feature>
<accession>A0A9D2GH21</accession>
<evidence type="ECO:0000313" key="3">
    <source>
        <dbReference type="Proteomes" id="UP000824101"/>
    </source>
</evidence>
<dbReference type="Pfam" id="PF09913">
    <property type="entry name" value="DUF2142"/>
    <property type="match status" value="1"/>
</dbReference>
<dbReference type="InterPro" id="IPR018674">
    <property type="entry name" value="DUF2142_membrane"/>
</dbReference>
<protein>
    <submittedName>
        <fullName evidence="2">DUF2142 domain-containing protein</fullName>
    </submittedName>
</protein>
<gene>
    <name evidence="2" type="ORF">IAA17_07660</name>
</gene>
<feature type="transmembrane region" description="Helical" evidence="1">
    <location>
        <begin position="212"/>
        <end position="236"/>
    </location>
</feature>
<evidence type="ECO:0000313" key="2">
    <source>
        <dbReference type="EMBL" id="HIZ79648.1"/>
    </source>
</evidence>
<evidence type="ECO:0000256" key="1">
    <source>
        <dbReference type="SAM" id="Phobius"/>
    </source>
</evidence>
<reference evidence="2" key="2">
    <citation type="submission" date="2021-04" db="EMBL/GenBank/DDBJ databases">
        <authorList>
            <person name="Gilroy R."/>
        </authorList>
    </citation>
    <scope>NUCLEOTIDE SEQUENCE</scope>
    <source>
        <strain evidence="2">ChiBcec1-1093</strain>
    </source>
</reference>
<feature type="transmembrane region" description="Helical" evidence="1">
    <location>
        <begin position="431"/>
        <end position="452"/>
    </location>
</feature>
<sequence>MYLAVLAPLSAPDEVSHFITAYRLANTIMGQPAADENGHVYIRTQDAFVLDTDLAPGESLAAQEESKDTQVLGQTLTEHTYRKIHDTGLWGTGEEEMETTVKPPVETTPLAYLPQALGIVLGRLLGFGGLGLLYLGRFGNLLFFTAASWYAMKRLPFGKEVLFGVALLPMTLHLAASFSYDAIILCLSFVFTAVTLQLTYGAGDVRKRDVALMAAVMGVLGPCKMIYGVLLGLCLLVPVKKFGNRRNWVLSAAAVLGVYAAAMILVNSQTIVQYAAETESFVGWAGESGYTFEWVVHNPIKTLRIFYNTLLEKGDYYHLTMMGNWLGNLDQVLDVPYLLILAMTFVLFFLAMKKPGGETVYLTGSRRAWTLFLCAACAGAAMLSMFIAWTPASSKIVMGVQGRYFLPILPVFLMALKNNWIVLTKNRDRELLYFLVCVNGYVLLRLFSIVSIRI</sequence>
<reference evidence="2" key="1">
    <citation type="journal article" date="2021" name="PeerJ">
        <title>Extensive microbial diversity within the chicken gut microbiome revealed by metagenomics and culture.</title>
        <authorList>
            <person name="Gilroy R."/>
            <person name="Ravi A."/>
            <person name="Getino M."/>
            <person name="Pursley I."/>
            <person name="Horton D.L."/>
            <person name="Alikhan N.F."/>
            <person name="Baker D."/>
            <person name="Gharbi K."/>
            <person name="Hall N."/>
            <person name="Watson M."/>
            <person name="Adriaenssens E.M."/>
            <person name="Foster-Nyarko E."/>
            <person name="Jarju S."/>
            <person name="Secka A."/>
            <person name="Antonio M."/>
            <person name="Oren A."/>
            <person name="Chaudhuri R.R."/>
            <person name="La Ragione R."/>
            <person name="Hildebrand F."/>
            <person name="Pallen M.J."/>
        </authorList>
    </citation>
    <scope>NUCLEOTIDE SEQUENCE</scope>
    <source>
        <strain evidence="2">ChiBcec1-1093</strain>
    </source>
</reference>
<keyword evidence="1" id="KW-0812">Transmembrane</keyword>
<organism evidence="2 3">
    <name type="scientific">Candidatus Lachnoclostridium stercorigallinarum</name>
    <dbReference type="NCBI Taxonomy" id="2838634"/>
    <lineage>
        <taxon>Bacteria</taxon>
        <taxon>Bacillati</taxon>
        <taxon>Bacillota</taxon>
        <taxon>Clostridia</taxon>
        <taxon>Lachnospirales</taxon>
        <taxon>Lachnospiraceae</taxon>
    </lineage>
</organism>
<keyword evidence="1" id="KW-1133">Transmembrane helix</keyword>
<feature type="transmembrane region" description="Helical" evidence="1">
    <location>
        <begin position="248"/>
        <end position="266"/>
    </location>
</feature>
<keyword evidence="1" id="KW-0472">Membrane</keyword>
<feature type="transmembrane region" description="Helical" evidence="1">
    <location>
        <begin position="157"/>
        <end position="175"/>
    </location>
</feature>
<feature type="transmembrane region" description="Helical" evidence="1">
    <location>
        <begin position="371"/>
        <end position="392"/>
    </location>
</feature>
<proteinExistence type="predicted"/>
<name>A0A9D2GH21_9FIRM</name>
<feature type="transmembrane region" description="Helical" evidence="1">
    <location>
        <begin position="404"/>
        <end position="424"/>
    </location>
</feature>
<comment type="caution">
    <text evidence="2">The sequence shown here is derived from an EMBL/GenBank/DDBJ whole genome shotgun (WGS) entry which is preliminary data.</text>
</comment>